<sequence>MPRLTITTIPRSSLIRGFTQEGGGVQTQQWGGKVLQKRWVGKYRLNADWLTPHWTPLHPCPSHTTAAFSSSACSWESPLLSSVFFSSCPITPCTSLLPFLKKPPLTLRGGKGVALAGKARIPSRQQRERGTAACFLPQSEALGLGWGAGSKLFSCCVGEFWSTCNLLMWPLQFESSGTPHGLECFALLTRERRIDL</sequence>
<dbReference type="Ensembl" id="ENSPANT00000081197.1">
    <property type="protein sequence ID" value="ENSPANP00000060076.1"/>
    <property type="gene ID" value="ENSPANG00000039843.1"/>
</dbReference>
<proteinExistence type="predicted"/>
<dbReference type="GeneTree" id="ENSGT00410000028486"/>
<evidence type="ECO:0000313" key="2">
    <source>
        <dbReference type="Proteomes" id="UP000028761"/>
    </source>
</evidence>
<dbReference type="Proteomes" id="UP000028761">
    <property type="component" value="Chromosome 14"/>
</dbReference>
<protein>
    <submittedName>
        <fullName evidence="1">Uncharacterized protein</fullName>
    </submittedName>
</protein>
<name>A0A8I5NV75_PAPAN</name>
<accession>A0A8I5NV75</accession>
<reference evidence="1 2" key="1">
    <citation type="submission" date="2012-03" db="EMBL/GenBank/DDBJ databases">
        <title>Whole Genome Assembly of Papio anubis.</title>
        <authorList>
            <person name="Liu Y.L."/>
            <person name="Abraham K.A."/>
            <person name="Akbar H.A."/>
            <person name="Ali S.A."/>
            <person name="Anosike U.A."/>
            <person name="Aqrawi P.A."/>
            <person name="Arias F.A."/>
            <person name="Attaway T.A."/>
            <person name="Awwad R.A."/>
            <person name="Babu C.B."/>
            <person name="Bandaranaike D.B."/>
            <person name="Battles P.B."/>
            <person name="Bell A.B."/>
            <person name="Beltran B.B."/>
            <person name="Berhane-Mersha D.B."/>
            <person name="Bess C.B."/>
            <person name="Bickham C.B."/>
            <person name="Bolden T.B."/>
            <person name="Carter K.C."/>
            <person name="Chau D.C."/>
            <person name="Chavez A.C."/>
            <person name="Clerc-Blankenburg K.C."/>
            <person name="Coyle M.C."/>
            <person name="Dao M.D."/>
            <person name="Davila M.L.D."/>
            <person name="Davy-Carroll L.D."/>
            <person name="Denson S.D."/>
            <person name="Dinh H.D."/>
            <person name="Fernandez S.F."/>
            <person name="Fernando P.F."/>
            <person name="Forbes L.F."/>
            <person name="Francis C.F."/>
            <person name="Francisco L.F."/>
            <person name="Fu Q.F."/>
            <person name="Garcia-Iii R.G."/>
            <person name="Garrett T.G."/>
            <person name="Gross S.G."/>
            <person name="Gubbala S.G."/>
            <person name="Hirani K.H."/>
            <person name="Hogues M.H."/>
            <person name="Hollins B.H."/>
            <person name="Jackson L.J."/>
            <person name="Javaid M.J."/>
            <person name="Jhangiani S.J."/>
            <person name="Johnson A.J."/>
            <person name="Johnson B.J."/>
            <person name="Jones J.J."/>
            <person name="Joshi V.J."/>
            <person name="Kalu J.K."/>
            <person name="Khan N.K."/>
            <person name="Korchina V.K."/>
            <person name="Kovar C.K."/>
            <person name="Lago L.L."/>
            <person name="Lara F.L."/>
            <person name="Le T.-K.L."/>
            <person name="Lee S.L."/>
            <person name="Legall-Iii F.L."/>
            <person name="Lemon S.L."/>
            <person name="Liu J.L."/>
            <person name="Liu Y.-S.L."/>
            <person name="Liyanage D.L."/>
            <person name="Lopez J.L."/>
            <person name="Lorensuhewa L.L."/>
            <person name="Mata R.M."/>
            <person name="Mathew T.M."/>
            <person name="Mercado C.M."/>
            <person name="Mercado I.M."/>
            <person name="Morales K.M."/>
            <person name="Morgan M.M."/>
            <person name="Munidasa M.M."/>
            <person name="Ngo D.N."/>
            <person name="Nguyen L.N."/>
            <person name="Nguyen T.N."/>
            <person name="Nguyen N.N."/>
            <person name="Obregon M.O."/>
            <person name="Okwuonu G.O."/>
            <person name="Ongeri F.O."/>
            <person name="Onwere C.O."/>
            <person name="Osifeso I.O."/>
            <person name="Parra A.P."/>
            <person name="Patil S.P."/>
            <person name="Perez A.P."/>
            <person name="Perez Y.P."/>
            <person name="Pham C.P."/>
            <person name="Pu L.-L.P."/>
            <person name="Puazo M.P."/>
            <person name="Quiroz J.Q."/>
            <person name="Rouhana J.R."/>
            <person name="Ruiz M.R."/>
            <person name="Ruiz S.-J.R."/>
            <person name="Saada N.S."/>
            <person name="Santibanez J.S."/>
            <person name="Scheel M.S."/>
            <person name="Schneider B.S."/>
            <person name="Simmons D.S."/>
            <person name="Sisson I.S."/>
            <person name="Tang L.-Y.T."/>
            <person name="Thornton R.T."/>
            <person name="Tisius J.T."/>
            <person name="Toledanes G.T."/>
            <person name="Trejos Z.T."/>
            <person name="Usmani K.U."/>
            <person name="Varghese R.V."/>
            <person name="Vattathil S.V."/>
            <person name="Vee V.V."/>
            <person name="Walker D.W."/>
            <person name="Weissenberger G.W."/>
            <person name="White C.W."/>
            <person name="Williams A.W."/>
            <person name="Woodworth J.W."/>
            <person name="Wright R.W."/>
            <person name="Zhu Y.Z."/>
            <person name="Han Y.H."/>
            <person name="Newsham I.N."/>
            <person name="Nazareth L.N."/>
            <person name="Worley K.W."/>
            <person name="Muzny D.M."/>
            <person name="Rogers J.R."/>
            <person name="Gibbs R.G."/>
        </authorList>
    </citation>
    <scope>NUCLEOTIDE SEQUENCE [LARGE SCALE GENOMIC DNA]</scope>
</reference>
<keyword evidence="2" id="KW-1185">Reference proteome</keyword>
<dbReference type="AlphaFoldDB" id="A0A8I5NV75"/>
<organism evidence="1 2">
    <name type="scientific">Papio anubis</name>
    <name type="common">Olive baboon</name>
    <dbReference type="NCBI Taxonomy" id="9555"/>
    <lineage>
        <taxon>Eukaryota</taxon>
        <taxon>Metazoa</taxon>
        <taxon>Chordata</taxon>
        <taxon>Craniata</taxon>
        <taxon>Vertebrata</taxon>
        <taxon>Euteleostomi</taxon>
        <taxon>Mammalia</taxon>
        <taxon>Eutheria</taxon>
        <taxon>Euarchontoglires</taxon>
        <taxon>Primates</taxon>
        <taxon>Haplorrhini</taxon>
        <taxon>Catarrhini</taxon>
        <taxon>Cercopithecidae</taxon>
        <taxon>Cercopithecinae</taxon>
        <taxon>Papio</taxon>
    </lineage>
</organism>
<reference evidence="1" key="3">
    <citation type="submission" date="2025-09" db="UniProtKB">
        <authorList>
            <consortium name="Ensembl"/>
        </authorList>
    </citation>
    <scope>IDENTIFICATION</scope>
</reference>
<reference evidence="1" key="2">
    <citation type="submission" date="2025-08" db="UniProtKB">
        <authorList>
            <consortium name="Ensembl"/>
        </authorList>
    </citation>
    <scope>IDENTIFICATION</scope>
</reference>
<evidence type="ECO:0000313" key="1">
    <source>
        <dbReference type="Ensembl" id="ENSPANP00000060076.1"/>
    </source>
</evidence>